<sequence>MVIRAFMISTGLYLVVWDKSKDHKLQDLLQDNEKEVNSDQMIEASRINDEEYHKVLSVANKKEVEYEQMIEASRSTMMKITSCLVVTIARDSIGHNTNGIQNGAEDKNS</sequence>
<keyword evidence="2" id="KW-1185">Reference proteome</keyword>
<proteinExistence type="predicted"/>
<organism evidence="1 2">
    <name type="scientific">Heracleum sosnowskyi</name>
    <dbReference type="NCBI Taxonomy" id="360622"/>
    <lineage>
        <taxon>Eukaryota</taxon>
        <taxon>Viridiplantae</taxon>
        <taxon>Streptophyta</taxon>
        <taxon>Embryophyta</taxon>
        <taxon>Tracheophyta</taxon>
        <taxon>Spermatophyta</taxon>
        <taxon>Magnoliopsida</taxon>
        <taxon>eudicotyledons</taxon>
        <taxon>Gunneridae</taxon>
        <taxon>Pentapetalae</taxon>
        <taxon>asterids</taxon>
        <taxon>campanulids</taxon>
        <taxon>Apiales</taxon>
        <taxon>Apiaceae</taxon>
        <taxon>Apioideae</taxon>
        <taxon>apioid superclade</taxon>
        <taxon>Tordylieae</taxon>
        <taxon>Tordyliinae</taxon>
        <taxon>Heracleum</taxon>
    </lineage>
</organism>
<evidence type="ECO:0000313" key="1">
    <source>
        <dbReference type="EMBL" id="KAK1394556.1"/>
    </source>
</evidence>
<dbReference type="AlphaFoldDB" id="A0AAD8J1E4"/>
<name>A0AAD8J1E4_9APIA</name>
<reference evidence="1" key="2">
    <citation type="submission" date="2023-05" db="EMBL/GenBank/DDBJ databases">
        <authorList>
            <person name="Schelkunov M.I."/>
        </authorList>
    </citation>
    <scope>NUCLEOTIDE SEQUENCE</scope>
    <source>
        <strain evidence="1">Hsosn_3</strain>
        <tissue evidence="1">Leaf</tissue>
    </source>
</reference>
<comment type="caution">
    <text evidence="1">The sequence shown here is derived from an EMBL/GenBank/DDBJ whole genome shotgun (WGS) entry which is preliminary data.</text>
</comment>
<protein>
    <submittedName>
        <fullName evidence="1">Uncharacterized protein</fullName>
    </submittedName>
</protein>
<accession>A0AAD8J1E4</accession>
<evidence type="ECO:0000313" key="2">
    <source>
        <dbReference type="Proteomes" id="UP001237642"/>
    </source>
</evidence>
<reference evidence="1" key="1">
    <citation type="submission" date="2023-02" db="EMBL/GenBank/DDBJ databases">
        <title>Genome of toxic invasive species Heracleum sosnowskyi carries increased number of genes despite the absence of recent whole-genome duplications.</title>
        <authorList>
            <person name="Schelkunov M."/>
            <person name="Shtratnikova V."/>
            <person name="Makarenko M."/>
            <person name="Klepikova A."/>
            <person name="Omelchenko D."/>
            <person name="Novikova G."/>
            <person name="Obukhova E."/>
            <person name="Bogdanov V."/>
            <person name="Penin A."/>
            <person name="Logacheva M."/>
        </authorList>
    </citation>
    <scope>NUCLEOTIDE SEQUENCE</scope>
    <source>
        <strain evidence="1">Hsosn_3</strain>
        <tissue evidence="1">Leaf</tissue>
    </source>
</reference>
<gene>
    <name evidence="1" type="ORF">POM88_013612</name>
</gene>
<dbReference type="Proteomes" id="UP001237642">
    <property type="component" value="Unassembled WGS sequence"/>
</dbReference>
<dbReference type="EMBL" id="JAUIZM010000003">
    <property type="protein sequence ID" value="KAK1394556.1"/>
    <property type="molecule type" value="Genomic_DNA"/>
</dbReference>